<dbReference type="GO" id="GO:0016836">
    <property type="term" value="F:hydro-lyase activity"/>
    <property type="evidence" value="ECO:0007669"/>
    <property type="project" value="UniProtKB-UniRule"/>
</dbReference>
<accession>A0A1X7HIQ2</accession>
<dbReference type="AlphaFoldDB" id="A0A1X7HIQ2"/>
<dbReference type="UniPathway" id="UPA00079"/>
<evidence type="ECO:0000256" key="4">
    <source>
        <dbReference type="HAMAP-Rule" id="MF_00995"/>
    </source>
</evidence>
<dbReference type="GO" id="GO:0009234">
    <property type="term" value="P:menaquinone biosynthetic process"/>
    <property type="evidence" value="ECO:0007669"/>
    <property type="project" value="UniProtKB-UniRule"/>
</dbReference>
<evidence type="ECO:0000256" key="2">
    <source>
        <dbReference type="ARBA" id="ARBA00022428"/>
    </source>
</evidence>
<dbReference type="SUPFAM" id="SSF53850">
    <property type="entry name" value="Periplasmic binding protein-like II"/>
    <property type="match status" value="1"/>
</dbReference>
<dbReference type="InterPro" id="IPR030868">
    <property type="entry name" value="MqnA"/>
</dbReference>
<dbReference type="HAMAP" id="MF_00995">
    <property type="entry name" value="MqnA"/>
    <property type="match status" value="1"/>
</dbReference>
<dbReference type="Gene3D" id="3.40.190.10">
    <property type="entry name" value="Periplasmic binding protein-like II"/>
    <property type="match status" value="2"/>
</dbReference>
<dbReference type="RefSeq" id="WP_208914551.1">
    <property type="nucleotide sequence ID" value="NZ_LT840184.1"/>
</dbReference>
<name>A0A1X7HIQ2_9BACL</name>
<dbReference type="STRING" id="1313296.SAMN05661091_3730"/>
<organism evidence="5 6">
    <name type="scientific">Paenibacillus uliginis N3/975</name>
    <dbReference type="NCBI Taxonomy" id="1313296"/>
    <lineage>
        <taxon>Bacteria</taxon>
        <taxon>Bacillati</taxon>
        <taxon>Bacillota</taxon>
        <taxon>Bacilli</taxon>
        <taxon>Bacillales</taxon>
        <taxon>Paenibacillaceae</taxon>
        <taxon>Paenibacillus</taxon>
    </lineage>
</organism>
<evidence type="ECO:0000313" key="5">
    <source>
        <dbReference type="EMBL" id="SMF87414.1"/>
    </source>
</evidence>
<keyword evidence="3 4" id="KW-0456">Lyase</keyword>
<sequence>MPGVDKKTVIGKISYTNAWPLFYYVDPQLLGTPAEMLAEVPSVLNEGMKNGDIHIGALSSFAYAEAADKLQLLPELSVSANGSVKSILLFSRGPVESLKSGTIALTNTSATSVNLLKILMEKALDGAPEYKTMEPDLDTMMESADAALLIGDNAIRASWYNKKYHVTDLGKWWKEWTGCSMTFAVWAVNRSAAADNPEAMAEIACMFRDSKRRSLEDLRPIVNEAISRIGGTESYWHGYFNNLCYDFNEMQQEGLRLYFKYAYELGLLKHDVTPELWKENIVMRVKE</sequence>
<evidence type="ECO:0000313" key="6">
    <source>
        <dbReference type="Proteomes" id="UP000192940"/>
    </source>
</evidence>
<reference evidence="5 6" key="1">
    <citation type="submission" date="2017-04" db="EMBL/GenBank/DDBJ databases">
        <authorList>
            <person name="Afonso C.L."/>
            <person name="Miller P.J."/>
            <person name="Scott M.A."/>
            <person name="Spackman E."/>
            <person name="Goraichik I."/>
            <person name="Dimitrov K.M."/>
            <person name="Suarez D.L."/>
            <person name="Swayne D.E."/>
        </authorList>
    </citation>
    <scope>NUCLEOTIDE SEQUENCE [LARGE SCALE GENOMIC DNA]</scope>
    <source>
        <strain evidence="5 6">N3/975</strain>
    </source>
</reference>
<dbReference type="EMBL" id="LT840184">
    <property type="protein sequence ID" value="SMF87414.1"/>
    <property type="molecule type" value="Genomic_DNA"/>
</dbReference>
<dbReference type="InterPro" id="IPR003773">
    <property type="entry name" value="Menaquinone_biosynth"/>
</dbReference>
<evidence type="ECO:0000256" key="3">
    <source>
        <dbReference type="ARBA" id="ARBA00023239"/>
    </source>
</evidence>
<comment type="function">
    <text evidence="4">Catalyzes the dehydration of chorismate into 3-[(1-carboxyvinyl)oxy]benzoate, a step in the biosynthesis of menaquinone (MK, vitamin K2).</text>
</comment>
<proteinExistence type="inferred from homology"/>
<dbReference type="CDD" id="cd13634">
    <property type="entry name" value="PBP2_Sco4506"/>
    <property type="match status" value="1"/>
</dbReference>
<comment type="catalytic activity">
    <reaction evidence="4">
        <text>chorismate = 3-[(1-carboxyvinyl)-oxy]benzoate + H2O</text>
        <dbReference type="Rhea" id="RHEA:40051"/>
        <dbReference type="ChEBI" id="CHEBI:15377"/>
        <dbReference type="ChEBI" id="CHEBI:29748"/>
        <dbReference type="ChEBI" id="CHEBI:76981"/>
        <dbReference type="EC" id="4.2.1.151"/>
    </reaction>
</comment>
<dbReference type="PANTHER" id="PTHR37690:SF1">
    <property type="entry name" value="CHORISMATE DEHYDRATASE"/>
    <property type="match status" value="1"/>
</dbReference>
<comment type="pathway">
    <text evidence="1 4">Quinol/quinone metabolism; menaquinone biosynthesis.</text>
</comment>
<dbReference type="Pfam" id="PF02621">
    <property type="entry name" value="VitK2_biosynth"/>
    <property type="match status" value="1"/>
</dbReference>
<keyword evidence="6" id="KW-1185">Reference proteome</keyword>
<gene>
    <name evidence="4" type="primary">mqnA</name>
    <name evidence="5" type="ORF">SAMN05661091_3730</name>
</gene>
<protein>
    <recommendedName>
        <fullName evidence="4">Chorismate dehydratase</fullName>
        <ecNumber evidence="4">4.2.1.151</ecNumber>
    </recommendedName>
    <alternativeName>
        <fullName evidence="4">Menaquinone biosynthetic enzyme MqnA</fullName>
    </alternativeName>
</protein>
<comment type="similarity">
    <text evidence="4">Belongs to the MqnA/MqnD family. MqnA subfamily.</text>
</comment>
<keyword evidence="2 4" id="KW-0474">Menaquinone biosynthesis</keyword>
<evidence type="ECO:0000256" key="1">
    <source>
        <dbReference type="ARBA" id="ARBA00004863"/>
    </source>
</evidence>
<dbReference type="PANTHER" id="PTHR37690">
    <property type="entry name" value="CHORISMATE DEHYDRATASE"/>
    <property type="match status" value="1"/>
</dbReference>
<dbReference type="Proteomes" id="UP000192940">
    <property type="component" value="Chromosome I"/>
</dbReference>
<dbReference type="EC" id="4.2.1.151" evidence="4"/>